<name>A0A5R9KL67_9BACT</name>
<evidence type="ECO:0000313" key="1">
    <source>
        <dbReference type="EMBL" id="TLU96954.1"/>
    </source>
</evidence>
<proteinExistence type="predicted"/>
<dbReference type="EMBL" id="VCEI01000011">
    <property type="protein sequence ID" value="TLU96954.1"/>
    <property type="molecule type" value="Genomic_DNA"/>
</dbReference>
<sequence>MRRIIPIFLFVLLLYNTVGYSIVYLLEDRQTVSAMGNDFIQQSTGSQDIVIRMPVAVPYQNNWEFPQPAEGQIVHDGKFYQLKSKQLINDTLLVVCEYDQYARERFYDLVSRINDQVGDGNTGSEQGSRSVILKNFLKEYMNHGCKHMFYVLEWIENNRIVFPSPFVVLPELPAAIPFPPPDLF</sequence>
<evidence type="ECO:0000313" key="2">
    <source>
        <dbReference type="Proteomes" id="UP000309788"/>
    </source>
</evidence>
<comment type="caution">
    <text evidence="1">The sequence shown here is derived from an EMBL/GenBank/DDBJ whole genome shotgun (WGS) entry which is preliminary data.</text>
</comment>
<gene>
    <name evidence="1" type="ORF">FEM55_04640</name>
</gene>
<dbReference type="Proteomes" id="UP000309788">
    <property type="component" value="Unassembled WGS sequence"/>
</dbReference>
<keyword evidence="2" id="KW-1185">Reference proteome</keyword>
<protein>
    <submittedName>
        <fullName evidence="1">Uncharacterized protein</fullName>
    </submittedName>
</protein>
<dbReference type="AlphaFoldDB" id="A0A5R9KL67"/>
<reference evidence="1 2" key="1">
    <citation type="submission" date="2019-05" db="EMBL/GenBank/DDBJ databases">
        <authorList>
            <person name="Qu J.-H."/>
        </authorList>
    </citation>
    <scope>NUCLEOTIDE SEQUENCE [LARGE SCALE GENOMIC DNA]</scope>
    <source>
        <strain evidence="1 2">Z12</strain>
    </source>
</reference>
<dbReference type="OrthoDB" id="950503at2"/>
<organism evidence="1 2">
    <name type="scientific">Dyadobacter sediminis</name>
    <dbReference type="NCBI Taxonomy" id="1493691"/>
    <lineage>
        <taxon>Bacteria</taxon>
        <taxon>Pseudomonadati</taxon>
        <taxon>Bacteroidota</taxon>
        <taxon>Cytophagia</taxon>
        <taxon>Cytophagales</taxon>
        <taxon>Spirosomataceae</taxon>
        <taxon>Dyadobacter</taxon>
    </lineage>
</organism>
<accession>A0A5R9KL67</accession>